<feature type="compositionally biased region" description="Polar residues" evidence="1">
    <location>
        <begin position="213"/>
        <end position="223"/>
    </location>
</feature>
<protein>
    <submittedName>
        <fullName evidence="2">Uncharacterized protein</fullName>
    </submittedName>
</protein>
<dbReference type="EMBL" id="MF481197">
    <property type="protein sequence ID" value="ASP46286.1"/>
    <property type="molecule type" value="Genomic_DNA"/>
</dbReference>
<accession>A0A222G2X5</accession>
<organism evidence="2 3">
    <name type="scientific">Marinomonas phage CB5A</name>
    <dbReference type="NCBI Taxonomy" id="2022859"/>
    <lineage>
        <taxon>Viruses</taxon>
        <taxon>Duplodnaviria</taxon>
        <taxon>Heunggongvirae</taxon>
        <taxon>Uroviricota</taxon>
        <taxon>Caudoviricetes</taxon>
        <taxon>Autographivirales</taxon>
        <taxon>Autosignataviridae</taxon>
        <taxon>Colwellvirinae</taxon>
        <taxon>Murciavirus</taxon>
        <taxon>Murciavirus CB5A</taxon>
    </lineage>
</organism>
<dbReference type="RefSeq" id="YP_009791113.1">
    <property type="nucleotide sequence ID" value="NC_047836.1"/>
</dbReference>
<dbReference type="GeneID" id="54981282"/>
<evidence type="ECO:0000256" key="1">
    <source>
        <dbReference type="SAM" id="MobiDB-lite"/>
    </source>
</evidence>
<feature type="region of interest" description="Disordered" evidence="1">
    <location>
        <begin position="212"/>
        <end position="255"/>
    </location>
</feature>
<sequence>MTDQVDGFDYGGEVAETASNFKNPEEGTRPARLYGLIRVGNFVAEFKGEKKDPAPYAIAILQLLGKADKDDEGHSLFITKEFPLKKGEKSFLHSKFIPAMGGFSRHSGFASMKNQLTTVTIKGGKEVNEDGTPKFVNVSALSPIATDMLEDMEELPKYAPDEGAIGFVTEGQLTKGILEKLNPKLDVANLILQTEEYKAGVHPSQEVLKELYESNTELYSPTSRSKKKTDGEEGKESNTPSGAAIKENLSNESEF</sequence>
<reference evidence="2 3" key="1">
    <citation type="submission" date="2017-07" db="EMBL/GenBank/DDBJ databases">
        <title>Complete genome sequence of the Marinomonas phage CB5A.</title>
        <authorList>
            <person name="Lucas-Elio P."/>
            <person name="Aroca-Crevillen A."/>
            <person name="Garcia-Guillen I.M."/>
            <person name="Silas S."/>
            <person name="Fire A.Z."/>
            <person name="Sanchez-Amat A."/>
        </authorList>
    </citation>
    <scope>NUCLEOTIDE SEQUENCE [LARGE SCALE GENOMIC DNA]</scope>
</reference>
<evidence type="ECO:0000313" key="3">
    <source>
        <dbReference type="Proteomes" id="UP000222540"/>
    </source>
</evidence>
<name>A0A222G2X5_9CAUD</name>
<dbReference type="KEGG" id="vg:54981282"/>
<dbReference type="Proteomes" id="UP000222540">
    <property type="component" value="Segment"/>
</dbReference>
<evidence type="ECO:0000313" key="2">
    <source>
        <dbReference type="EMBL" id="ASP46286.1"/>
    </source>
</evidence>
<proteinExistence type="predicted"/>